<dbReference type="InterPro" id="IPR036388">
    <property type="entry name" value="WH-like_DNA-bd_sf"/>
</dbReference>
<gene>
    <name evidence="4" type="ORF">I4J41_07295</name>
</gene>
<dbReference type="Gene3D" id="3.30.420.10">
    <property type="entry name" value="Ribonuclease H-like superfamily/Ribonuclease H"/>
    <property type="match status" value="1"/>
</dbReference>
<feature type="region of interest" description="Disordered" evidence="2">
    <location>
        <begin position="209"/>
        <end position="229"/>
    </location>
</feature>
<sequence>MGRKFPQDFKERAVRLTDEHRKAHDCSAWQAATVVGERLGVSPHTIRGWMQKSLEKTPPGDDLPFEVREEMQQLRSENLELRRANEILKAASGFFRTGTRPSRTLMIRFIDEHKDHYGVEAICRVLREDFCEDFYTSRGYRAFKSRPPSARALRDEELIEELKRLHADNFGVYGIRKLDQAMVDEGHDIGCDQVGRLMKIAGLKGVRRGRNPVTTKPAKQPDSRPDLVKRNFTADAPSRLWVADITYVRTRSGFAYTAFVTDAFSRKIVGWSTKSSLSAVALPMEALSQAIHSAKGQLDGPLVHHSDRGSQYVSVAYTTRLEQEGIDLSVGTVGDSYDNALAETVNGLYKTELIYQRRSWDSLADVELATMHWVYWWNNKRYHDALGLKTPAQVEAAYYANRPELVQV</sequence>
<dbReference type="PANTHER" id="PTHR46889:SF5">
    <property type="entry name" value="INTEGRASE PROTEIN"/>
    <property type="match status" value="1"/>
</dbReference>
<dbReference type="InterPro" id="IPR025948">
    <property type="entry name" value="HTH-like_dom"/>
</dbReference>
<keyword evidence="5" id="KW-1185">Reference proteome</keyword>
<accession>A0ABS0LCN1</accession>
<feature type="domain" description="Integrase catalytic" evidence="3">
    <location>
        <begin position="233"/>
        <end position="399"/>
    </location>
</feature>
<dbReference type="Gene3D" id="1.10.10.10">
    <property type="entry name" value="Winged helix-like DNA-binding domain superfamily/Winged helix DNA-binding domain"/>
    <property type="match status" value="1"/>
</dbReference>
<name>A0ABS0LCN1_9CORY</name>
<organism evidence="4 5">
    <name type="scientific">Corynebacterium belfantii</name>
    <dbReference type="NCBI Taxonomy" id="2014537"/>
    <lineage>
        <taxon>Bacteria</taxon>
        <taxon>Bacillati</taxon>
        <taxon>Actinomycetota</taxon>
        <taxon>Actinomycetes</taxon>
        <taxon>Mycobacteriales</taxon>
        <taxon>Corynebacteriaceae</taxon>
        <taxon>Corynebacterium</taxon>
    </lineage>
</organism>
<dbReference type="InterPro" id="IPR050900">
    <property type="entry name" value="Transposase_IS3/IS150/IS904"/>
</dbReference>
<dbReference type="Pfam" id="PF13276">
    <property type="entry name" value="HTH_21"/>
    <property type="match status" value="1"/>
</dbReference>
<dbReference type="SUPFAM" id="SSF53098">
    <property type="entry name" value="Ribonuclease H-like"/>
    <property type="match status" value="1"/>
</dbReference>
<evidence type="ECO:0000313" key="4">
    <source>
        <dbReference type="EMBL" id="MBG9354410.1"/>
    </source>
</evidence>
<dbReference type="Proteomes" id="UP000615580">
    <property type="component" value="Unassembled WGS sequence"/>
</dbReference>
<evidence type="ECO:0000259" key="3">
    <source>
        <dbReference type="PROSITE" id="PS50994"/>
    </source>
</evidence>
<dbReference type="InterPro" id="IPR048020">
    <property type="entry name" value="Transpos_IS3"/>
</dbReference>
<protein>
    <submittedName>
        <fullName evidence="4">IS3 family transposase</fullName>
    </submittedName>
</protein>
<dbReference type="InterPro" id="IPR001584">
    <property type="entry name" value="Integrase_cat-core"/>
</dbReference>
<comment type="caution">
    <text evidence="4">The sequence shown here is derived from an EMBL/GenBank/DDBJ whole genome shotgun (WGS) entry which is preliminary data.</text>
</comment>
<dbReference type="Pfam" id="PF13333">
    <property type="entry name" value="rve_2"/>
    <property type="match status" value="1"/>
</dbReference>
<dbReference type="PANTHER" id="PTHR46889">
    <property type="entry name" value="TRANSPOSASE INSF FOR INSERTION SEQUENCE IS3B-RELATED"/>
    <property type="match status" value="1"/>
</dbReference>
<dbReference type="SUPFAM" id="SSF46689">
    <property type="entry name" value="Homeodomain-like"/>
    <property type="match status" value="1"/>
</dbReference>
<dbReference type="PROSITE" id="PS50994">
    <property type="entry name" value="INTEGRASE"/>
    <property type="match status" value="1"/>
</dbReference>
<reference evidence="4 5" key="1">
    <citation type="journal article" date="2020" name="J. Clin. Microbiol.">
        <title>Assessing the Genetic Diversity of Austrian Corynebacterium diphtheriae Clinical Isolates, 2011-2019.</title>
        <authorList>
            <person name="Schaeffer J."/>
            <person name="Huhulescu S."/>
            <person name="Stoeger A."/>
            <person name="Allerberger F."/>
            <person name="Ruppitsch W."/>
        </authorList>
    </citation>
    <scope>NUCLEOTIDE SEQUENCE [LARGE SCALE GENOMIC DNA]</scope>
    <source>
        <strain evidence="4 5">04-17</strain>
    </source>
</reference>
<evidence type="ECO:0000256" key="1">
    <source>
        <dbReference type="ARBA" id="ARBA00002286"/>
    </source>
</evidence>
<dbReference type="InterPro" id="IPR012337">
    <property type="entry name" value="RNaseH-like_sf"/>
</dbReference>
<dbReference type="InterPro" id="IPR036397">
    <property type="entry name" value="RNaseH_sf"/>
</dbReference>
<comment type="function">
    <text evidence="1">Involved in the transposition of the insertion sequence.</text>
</comment>
<feature type="compositionally biased region" description="Basic and acidic residues" evidence="2">
    <location>
        <begin position="219"/>
        <end position="229"/>
    </location>
</feature>
<dbReference type="RefSeq" id="WP_196981491.1">
    <property type="nucleotide sequence ID" value="NZ_JADQUD010000027.1"/>
</dbReference>
<dbReference type="InterPro" id="IPR009057">
    <property type="entry name" value="Homeodomain-like_sf"/>
</dbReference>
<dbReference type="Pfam" id="PF00665">
    <property type="entry name" value="rve"/>
    <property type="match status" value="1"/>
</dbReference>
<evidence type="ECO:0000256" key="2">
    <source>
        <dbReference type="SAM" id="MobiDB-lite"/>
    </source>
</evidence>
<dbReference type="NCBIfam" id="NF033516">
    <property type="entry name" value="transpos_IS3"/>
    <property type="match status" value="1"/>
</dbReference>
<evidence type="ECO:0000313" key="5">
    <source>
        <dbReference type="Proteomes" id="UP000615580"/>
    </source>
</evidence>
<proteinExistence type="predicted"/>
<dbReference type="EMBL" id="JADQUG010000026">
    <property type="protein sequence ID" value="MBG9354410.1"/>
    <property type="molecule type" value="Genomic_DNA"/>
</dbReference>